<protein>
    <recommendedName>
        <fullName evidence="4">Mur ligase C-terminal domain-containing protein</fullName>
    </recommendedName>
</protein>
<organism evidence="3">
    <name type="scientific">marine sediment metagenome</name>
    <dbReference type="NCBI Taxonomy" id="412755"/>
    <lineage>
        <taxon>unclassified sequences</taxon>
        <taxon>metagenomes</taxon>
        <taxon>ecological metagenomes</taxon>
    </lineage>
</organism>
<dbReference type="Pfam" id="PF08245">
    <property type="entry name" value="Mur_ligase_M"/>
    <property type="match status" value="1"/>
</dbReference>
<comment type="caution">
    <text evidence="3">The sequence shown here is derived from an EMBL/GenBank/DDBJ whole genome shotgun (WGS) entry which is preliminary data.</text>
</comment>
<name>X0WD31_9ZZZZ</name>
<dbReference type="InterPro" id="IPR013221">
    <property type="entry name" value="Mur_ligase_cen"/>
</dbReference>
<evidence type="ECO:0008006" key="4">
    <source>
        <dbReference type="Google" id="ProtNLM"/>
    </source>
</evidence>
<dbReference type="Pfam" id="PF02875">
    <property type="entry name" value="Mur_ligase_C"/>
    <property type="match status" value="1"/>
</dbReference>
<evidence type="ECO:0000259" key="2">
    <source>
        <dbReference type="Pfam" id="PF08245"/>
    </source>
</evidence>
<dbReference type="GO" id="GO:0005524">
    <property type="term" value="F:ATP binding"/>
    <property type="evidence" value="ECO:0007669"/>
    <property type="project" value="InterPro"/>
</dbReference>
<evidence type="ECO:0000259" key="1">
    <source>
        <dbReference type="Pfam" id="PF02875"/>
    </source>
</evidence>
<feature type="domain" description="Mur ligase C-terminal" evidence="1">
    <location>
        <begin position="104"/>
        <end position="233"/>
    </location>
</feature>
<accession>X0WD31</accession>
<dbReference type="InterPro" id="IPR050061">
    <property type="entry name" value="MurCDEF_pg_biosynth"/>
</dbReference>
<dbReference type="PANTHER" id="PTHR43445:SF3">
    <property type="entry name" value="UDP-N-ACETYLMURAMATE--L-ALANINE LIGASE"/>
    <property type="match status" value="1"/>
</dbReference>
<proteinExistence type="predicted"/>
<gene>
    <name evidence="3" type="ORF">S01H1_51178</name>
</gene>
<dbReference type="SUPFAM" id="SSF53244">
    <property type="entry name" value="MurD-like peptide ligases, peptide-binding domain"/>
    <property type="match status" value="1"/>
</dbReference>
<dbReference type="AlphaFoldDB" id="X0WD31"/>
<dbReference type="SUPFAM" id="SSF53623">
    <property type="entry name" value="MurD-like peptide ligases, catalytic domain"/>
    <property type="match status" value="1"/>
</dbReference>
<reference evidence="3" key="1">
    <citation type="journal article" date="2014" name="Front. Microbiol.">
        <title>High frequency of phylogenetically diverse reductive dehalogenase-homologous genes in deep subseafloor sedimentary metagenomes.</title>
        <authorList>
            <person name="Kawai M."/>
            <person name="Futagami T."/>
            <person name="Toyoda A."/>
            <person name="Takaki Y."/>
            <person name="Nishi S."/>
            <person name="Hori S."/>
            <person name="Arai W."/>
            <person name="Tsubouchi T."/>
            <person name="Morono Y."/>
            <person name="Uchiyama I."/>
            <person name="Ito T."/>
            <person name="Fujiyama A."/>
            <person name="Inagaki F."/>
            <person name="Takami H."/>
        </authorList>
    </citation>
    <scope>NUCLEOTIDE SEQUENCE</scope>
    <source>
        <strain evidence="3">Expedition CK06-06</strain>
    </source>
</reference>
<feature type="domain" description="Mur ligase central" evidence="2">
    <location>
        <begin position="2"/>
        <end position="81"/>
    </location>
</feature>
<evidence type="ECO:0000313" key="3">
    <source>
        <dbReference type="EMBL" id="GAG21117.1"/>
    </source>
</evidence>
<dbReference type="PANTHER" id="PTHR43445">
    <property type="entry name" value="UDP-N-ACETYLMURAMATE--L-ALANINE LIGASE-RELATED"/>
    <property type="match status" value="1"/>
</dbReference>
<dbReference type="InterPro" id="IPR036615">
    <property type="entry name" value="Mur_ligase_C_dom_sf"/>
</dbReference>
<dbReference type="Gene3D" id="3.40.1190.10">
    <property type="entry name" value="Mur-like, catalytic domain"/>
    <property type="match status" value="1"/>
</dbReference>
<sequence>MIINIDDPCLSNVIKNISLSPSQRLITYGITPVADFSAKRVKLKQFSSSYEINYQGKKIEDIELSLPGRHNIYNSLASVAAGLDIGIGWEEIKKALLLFSGVKRRFELIGEKSGILVIDDYAHHPTEIKVTLEVAARLERRTIAIFQPHRYTRTKMLLSKFGTAFEKADILLLTDIYAAGENPIPEMDGELLFEKVKQKRSKATYYFTNFRKIIDFLACECREGDLILTLGAGNINAVGKSFLRHRAYSEDRKT</sequence>
<dbReference type="InterPro" id="IPR036565">
    <property type="entry name" value="Mur-like_cat_sf"/>
</dbReference>
<dbReference type="EMBL" id="BARS01033018">
    <property type="protein sequence ID" value="GAG21117.1"/>
    <property type="molecule type" value="Genomic_DNA"/>
</dbReference>
<dbReference type="GO" id="GO:0016881">
    <property type="term" value="F:acid-amino acid ligase activity"/>
    <property type="evidence" value="ECO:0007669"/>
    <property type="project" value="InterPro"/>
</dbReference>
<dbReference type="Gene3D" id="3.90.190.20">
    <property type="entry name" value="Mur ligase, C-terminal domain"/>
    <property type="match status" value="1"/>
</dbReference>
<dbReference type="InterPro" id="IPR004101">
    <property type="entry name" value="Mur_ligase_C"/>
</dbReference>